<sequence length="171" mass="19823">MVKRAKLINDVVELIPIFHLLSTETYRKVYNALLEGWYTARELEEMIGEGYRDALRILKNAGMLEAKWRMPSDPGGKPEKEYHVSYTHVSANFYISLKDLNKVLEVVFMSDDEVEEYVREIIKEIEAGRTSVTYITKDLNLDPLFLRAIAKRSLKLNLKGQLIELAKDEEI</sequence>
<dbReference type="AlphaFoldDB" id="A0A075WDL9"/>
<proteinExistence type="predicted"/>
<dbReference type="SUPFAM" id="SSF46785">
    <property type="entry name" value="Winged helix' DNA-binding domain"/>
    <property type="match status" value="1"/>
</dbReference>
<accession>A0A075WDL9</accession>
<protein>
    <recommendedName>
        <fullName evidence="3">Transcriptional regulator</fullName>
    </recommendedName>
</protein>
<reference evidence="1 2" key="1">
    <citation type="submission" date="2013-07" db="EMBL/GenBank/DDBJ databases">
        <title>Genome of Archaeoglobus fulgidus.</title>
        <authorList>
            <person name="Fiebig A."/>
            <person name="Birkeland N.-K."/>
        </authorList>
    </citation>
    <scope>NUCLEOTIDE SEQUENCE [LARGE SCALE GENOMIC DNA]</scope>
    <source>
        <strain evidence="1 2">DSM 8774</strain>
    </source>
</reference>
<dbReference type="GeneID" id="24793959"/>
<dbReference type="InterPro" id="IPR014517">
    <property type="entry name" value="ArsR_tscrpt_regulator"/>
</dbReference>
<dbReference type="InterPro" id="IPR036390">
    <property type="entry name" value="WH_DNA-bd_sf"/>
</dbReference>
<organism evidence="1 2">
    <name type="scientific">Archaeoglobus fulgidus DSM 8774</name>
    <dbReference type="NCBI Taxonomy" id="1344584"/>
    <lineage>
        <taxon>Archaea</taxon>
        <taxon>Methanobacteriati</taxon>
        <taxon>Methanobacteriota</taxon>
        <taxon>Archaeoglobi</taxon>
        <taxon>Archaeoglobales</taxon>
        <taxon>Archaeoglobaceae</taxon>
        <taxon>Archaeoglobus</taxon>
    </lineage>
</organism>
<dbReference type="Pfam" id="PF09824">
    <property type="entry name" value="ArsR"/>
    <property type="match status" value="1"/>
</dbReference>
<dbReference type="RefSeq" id="WP_010877928.1">
    <property type="nucleotide sequence ID" value="NZ_CP006577.1"/>
</dbReference>
<dbReference type="PIRSF" id="PIRSF022057">
    <property type="entry name" value="UCP022057"/>
    <property type="match status" value="1"/>
</dbReference>
<evidence type="ECO:0000313" key="2">
    <source>
        <dbReference type="Proteomes" id="UP000028501"/>
    </source>
</evidence>
<dbReference type="HOGENOM" id="CLU_129660_0_0_2"/>
<dbReference type="EMBL" id="CP006577">
    <property type="protein sequence ID" value="AIG97239.1"/>
    <property type="molecule type" value="Genomic_DNA"/>
</dbReference>
<name>A0A075WDL9_ARCFL</name>
<gene>
    <name evidence="1" type="ORF">AFULGI_00004250</name>
</gene>
<dbReference type="Proteomes" id="UP000028501">
    <property type="component" value="Chromosome"/>
</dbReference>
<evidence type="ECO:0000313" key="1">
    <source>
        <dbReference type="EMBL" id="AIG97239.1"/>
    </source>
</evidence>
<dbReference type="KEGG" id="afg:AFULGI_00004250"/>
<evidence type="ECO:0008006" key="3">
    <source>
        <dbReference type="Google" id="ProtNLM"/>
    </source>
</evidence>